<sequence>MLENLTNLYDRDLRRLETELATFRREENLWKVTGQIVNPAGNLGLHLVGNLTTYIGKNLSGIDYTRDRPAEFSRRNVPLPELLAMVRTTHGHVITTLQKLKHDDLEARYPEDVLGFEMTTGYFLLHLLAHLAYHTGQINYIRRALE</sequence>
<protein>
    <submittedName>
        <fullName evidence="2">DUF1572 family protein</fullName>
    </submittedName>
</protein>
<reference evidence="2 3" key="1">
    <citation type="submission" date="2021-05" db="EMBL/GenBank/DDBJ databases">
        <title>A Polyphasic approach of four new species of the genus Ohtaekwangia: Ohtaekwangia histidinii sp. nov., Ohtaekwangia cretensis sp. nov., Ohtaekwangia indiensis sp. nov., Ohtaekwangia reichenbachii sp. nov. from diverse environment.</title>
        <authorList>
            <person name="Octaviana S."/>
        </authorList>
    </citation>
    <scope>NUCLEOTIDE SEQUENCE [LARGE SCALE GENOMIC DNA]</scope>
    <source>
        <strain evidence="2 3">PWU37</strain>
    </source>
</reference>
<gene>
    <name evidence="2" type="ORF">KK078_23150</name>
</gene>
<comment type="caution">
    <text evidence="2">The sequence shown here is derived from an EMBL/GenBank/DDBJ whole genome shotgun (WGS) entry which is preliminary data.</text>
</comment>
<dbReference type="AlphaFoldDB" id="A0AAP2GFI5"/>
<evidence type="ECO:0000313" key="3">
    <source>
        <dbReference type="Proteomes" id="UP001319180"/>
    </source>
</evidence>
<accession>A0AAP2GFI5</accession>
<feature type="domain" description="DinB-like" evidence="1">
    <location>
        <begin position="38"/>
        <end position="138"/>
    </location>
</feature>
<proteinExistence type="predicted"/>
<organism evidence="2 3">
    <name type="scientific">Dawidia soli</name>
    <dbReference type="NCBI Taxonomy" id="2782352"/>
    <lineage>
        <taxon>Bacteria</taxon>
        <taxon>Pseudomonadati</taxon>
        <taxon>Bacteroidota</taxon>
        <taxon>Cytophagia</taxon>
        <taxon>Cytophagales</taxon>
        <taxon>Chryseotaleaceae</taxon>
        <taxon>Dawidia</taxon>
    </lineage>
</organism>
<dbReference type="InterPro" id="IPR024775">
    <property type="entry name" value="DinB-like"/>
</dbReference>
<evidence type="ECO:0000259" key="1">
    <source>
        <dbReference type="Pfam" id="PF12867"/>
    </source>
</evidence>
<name>A0AAP2GFI5_9BACT</name>
<dbReference type="Proteomes" id="UP001319180">
    <property type="component" value="Unassembled WGS sequence"/>
</dbReference>
<dbReference type="EMBL" id="JAHESC010000042">
    <property type="protein sequence ID" value="MBT1689479.1"/>
    <property type="molecule type" value="Genomic_DNA"/>
</dbReference>
<evidence type="ECO:0000313" key="2">
    <source>
        <dbReference type="EMBL" id="MBT1689479.1"/>
    </source>
</evidence>
<dbReference type="Gene3D" id="1.20.120.450">
    <property type="entry name" value="dinb family like domain"/>
    <property type="match status" value="1"/>
</dbReference>
<dbReference type="Pfam" id="PF12867">
    <property type="entry name" value="DinB_2"/>
    <property type="match status" value="1"/>
</dbReference>
<dbReference type="SUPFAM" id="SSF109854">
    <property type="entry name" value="DinB/YfiT-like putative metalloenzymes"/>
    <property type="match status" value="1"/>
</dbReference>
<dbReference type="InterPro" id="IPR034660">
    <property type="entry name" value="DinB/YfiT-like"/>
</dbReference>
<keyword evidence="3" id="KW-1185">Reference proteome</keyword>